<dbReference type="AlphaFoldDB" id="F4R8L5"/>
<accession>F4R8L5</accession>
<evidence type="ECO:0000256" key="1">
    <source>
        <dbReference type="SAM" id="MobiDB-lite"/>
    </source>
</evidence>
<sequence length="183" mass="20801">MPPKTGISIKGNDQPVEKKQASPGPDELEAYQEYIASKEECTPASPDPEELEAYQAYLDSQVENIPGTFHFHYMFGNSILTLMPPYRCIQTERRFSSAEPEEVEAVINFLKSELGPSMMDIPEAPSECGSYDSVTNRRRPFCYAYHGLWESGYCKYCQDTPEDRLMEEAEDDETNAREGSQEQ</sequence>
<dbReference type="RefSeq" id="XP_007405641.1">
    <property type="nucleotide sequence ID" value="XM_007405579.1"/>
</dbReference>
<dbReference type="GeneID" id="18921810"/>
<evidence type="ECO:0000313" key="3">
    <source>
        <dbReference type="Proteomes" id="UP000001072"/>
    </source>
</evidence>
<dbReference type="HOGENOM" id="CLU_1475479_0_0_1"/>
<feature type="region of interest" description="Disordered" evidence="1">
    <location>
        <begin position="1"/>
        <end position="24"/>
    </location>
</feature>
<name>F4R8L5_MELLP</name>
<dbReference type="EMBL" id="GL883093">
    <property type="protein sequence ID" value="EGG11039.1"/>
    <property type="molecule type" value="Genomic_DNA"/>
</dbReference>
<dbReference type="VEuPathDB" id="FungiDB:MELLADRAFT_102920"/>
<keyword evidence="3" id="KW-1185">Reference proteome</keyword>
<organism evidence="3">
    <name type="scientific">Melampsora larici-populina (strain 98AG31 / pathotype 3-4-7)</name>
    <name type="common">Poplar leaf rust fungus</name>
    <dbReference type="NCBI Taxonomy" id="747676"/>
    <lineage>
        <taxon>Eukaryota</taxon>
        <taxon>Fungi</taxon>
        <taxon>Dikarya</taxon>
        <taxon>Basidiomycota</taxon>
        <taxon>Pucciniomycotina</taxon>
        <taxon>Pucciniomycetes</taxon>
        <taxon>Pucciniales</taxon>
        <taxon>Melampsoraceae</taxon>
        <taxon>Melampsora</taxon>
    </lineage>
</organism>
<reference evidence="3" key="1">
    <citation type="journal article" date="2011" name="Proc. Natl. Acad. Sci. U.S.A.">
        <title>Obligate biotrophy features unraveled by the genomic analysis of rust fungi.</title>
        <authorList>
            <person name="Duplessis S."/>
            <person name="Cuomo C.A."/>
            <person name="Lin Y.-C."/>
            <person name="Aerts A."/>
            <person name="Tisserant E."/>
            <person name="Veneault-Fourrey C."/>
            <person name="Joly D.L."/>
            <person name="Hacquard S."/>
            <person name="Amselem J."/>
            <person name="Cantarel B.L."/>
            <person name="Chiu R."/>
            <person name="Coutinho P.M."/>
            <person name="Feau N."/>
            <person name="Field M."/>
            <person name="Frey P."/>
            <person name="Gelhaye E."/>
            <person name="Goldberg J."/>
            <person name="Grabherr M.G."/>
            <person name="Kodira C.D."/>
            <person name="Kohler A."/>
            <person name="Kuees U."/>
            <person name="Lindquist E.A."/>
            <person name="Lucas S.M."/>
            <person name="Mago R."/>
            <person name="Mauceli E."/>
            <person name="Morin E."/>
            <person name="Murat C."/>
            <person name="Pangilinan J.L."/>
            <person name="Park R."/>
            <person name="Pearson M."/>
            <person name="Quesneville H."/>
            <person name="Rouhier N."/>
            <person name="Sakthikumar S."/>
            <person name="Salamov A.A."/>
            <person name="Schmutz J."/>
            <person name="Selles B."/>
            <person name="Shapiro H."/>
            <person name="Tanguay P."/>
            <person name="Tuskan G.A."/>
            <person name="Henrissat B."/>
            <person name="Van de Peer Y."/>
            <person name="Rouze P."/>
            <person name="Ellis J.G."/>
            <person name="Dodds P.N."/>
            <person name="Schein J.E."/>
            <person name="Zhong S."/>
            <person name="Hamelin R.C."/>
            <person name="Grigoriev I.V."/>
            <person name="Szabo L.J."/>
            <person name="Martin F."/>
        </authorList>
    </citation>
    <scope>NUCLEOTIDE SEQUENCE [LARGE SCALE GENOMIC DNA]</scope>
    <source>
        <strain evidence="3">98AG31 / pathotype 3-4-7</strain>
    </source>
</reference>
<protein>
    <submittedName>
        <fullName evidence="2">Uncharacterized protein</fullName>
    </submittedName>
</protein>
<gene>
    <name evidence="2" type="ORF">MELLADRAFT_102920</name>
</gene>
<dbReference type="InParanoid" id="F4R8L5"/>
<dbReference type="Proteomes" id="UP000001072">
    <property type="component" value="Unassembled WGS sequence"/>
</dbReference>
<proteinExistence type="predicted"/>
<evidence type="ECO:0000313" key="2">
    <source>
        <dbReference type="EMBL" id="EGG11039.1"/>
    </source>
</evidence>
<dbReference type="KEGG" id="mlr:MELLADRAFT_102920"/>